<evidence type="ECO:0000256" key="1">
    <source>
        <dbReference type="ARBA" id="ARBA00004370"/>
    </source>
</evidence>
<name>A0AB33JAQ5_9BACT</name>
<accession>A0AB33JAQ5</accession>
<keyword evidence="2" id="KW-0812">Transmembrane</keyword>
<keyword evidence="4" id="KW-0472">Membrane</keyword>
<evidence type="ECO:0000256" key="3">
    <source>
        <dbReference type="ARBA" id="ARBA00022729"/>
    </source>
</evidence>
<evidence type="ECO:0000259" key="6">
    <source>
        <dbReference type="Pfam" id="PF01103"/>
    </source>
</evidence>
<sequence>MQNMGYMHAQVDLKTSTKGKKMYVTYILNPGTPFYIRSLKYDIQDTLIADLLKSAPQKVQLKAGDRFTVDKLDQERRRITQFLMDRGYYRFHRDFIIYSADSARNSNDINITLHLLPYRENSKSPETQHKRYAIRNISYLSGNEDGKLPLRKSVLENSTAMRVGEPYNYSKLQRTYNNFAKLQTVRYTNINFKEIPDSSWLDCDIKLSTNKPNTISFQPEGTNTAGDLGAAASLIYSDRNLFHGSELLTIQFRAAFEAITGLEGYQNQNYVEYNLETKLQFPRFVAPFLSNSFKRNSNATSELAVSYNLQNRPEFHRRVFTTAWRYRWNEPHHHLAYRLDVLDLNYVHMPWISKTFKFNYLDSISNSILRYNYEDLFIMKIGMGVTYNDGINAIRANIETAGNLLNGVSHAIGSKKNAQGQYTLFNIAYAQYAKFDFDFTHLVQFDLHNQLALHFGLGIAWPYGNSSVLPFEKRYFSGGANSVRGWSVRELGPGKYKGTDGRIDFINQTGDMKLDMNVEYRTSLFWKFSGAIFVDAGNIWTLRNYAEQPGGQFKLNTFYRQIAVAYGLGLRLNFDYFILRFDMGMKAINPAYTTQQEHYAIFHPEWSRDFAFHFAVGFPF</sequence>
<evidence type="ECO:0000256" key="4">
    <source>
        <dbReference type="ARBA" id="ARBA00023136"/>
    </source>
</evidence>
<proteinExistence type="predicted"/>
<dbReference type="Gene3D" id="3.10.20.310">
    <property type="entry name" value="membrane protein fhac"/>
    <property type="match status" value="1"/>
</dbReference>
<feature type="domain" description="Bacterial surface antigen (D15)" evidence="6">
    <location>
        <begin position="283"/>
        <end position="618"/>
    </location>
</feature>
<evidence type="ECO:0000256" key="5">
    <source>
        <dbReference type="ARBA" id="ARBA00023237"/>
    </source>
</evidence>
<dbReference type="GO" id="GO:0019867">
    <property type="term" value="C:outer membrane"/>
    <property type="evidence" value="ECO:0007669"/>
    <property type="project" value="InterPro"/>
</dbReference>
<keyword evidence="3" id="KW-0732">Signal</keyword>
<protein>
    <submittedName>
        <fullName evidence="7">BamA/TamA family outer membrane protein</fullName>
    </submittedName>
</protein>
<gene>
    <name evidence="7" type="ORF">GTC17259_06200</name>
</gene>
<reference evidence="7" key="1">
    <citation type="submission" date="2024-07" db="EMBL/GenBank/DDBJ databases">
        <title>Complete genome sequence of Prevotella sp. YM-2024 GTC17259.</title>
        <authorList>
            <person name="Hayashi M."/>
            <person name="Muto Y."/>
            <person name="Tanaka K."/>
            <person name="Niwa H."/>
        </authorList>
    </citation>
    <scope>NUCLEOTIDE SEQUENCE</scope>
    <source>
        <strain evidence="7">GTC17259</strain>
    </source>
</reference>
<dbReference type="PANTHER" id="PTHR12815:SF47">
    <property type="entry name" value="TRANSLOCATION AND ASSEMBLY MODULE SUBUNIT TAMA"/>
    <property type="match status" value="1"/>
</dbReference>
<organism evidence="7">
    <name type="scientific">Prevotella sp. GTC17259</name>
    <dbReference type="NCBI Taxonomy" id="3236795"/>
    <lineage>
        <taxon>Bacteria</taxon>
        <taxon>Pseudomonadati</taxon>
        <taxon>Bacteroidota</taxon>
        <taxon>Bacteroidia</taxon>
        <taxon>Bacteroidales</taxon>
        <taxon>Prevotellaceae</taxon>
        <taxon>Prevotella</taxon>
    </lineage>
</organism>
<dbReference type="PANTHER" id="PTHR12815">
    <property type="entry name" value="SORTING AND ASSEMBLY MACHINERY SAMM50 PROTEIN FAMILY MEMBER"/>
    <property type="match status" value="1"/>
</dbReference>
<keyword evidence="5" id="KW-0998">Cell outer membrane</keyword>
<dbReference type="EMBL" id="AP035787">
    <property type="protein sequence ID" value="BFO75570.1"/>
    <property type="molecule type" value="Genomic_DNA"/>
</dbReference>
<dbReference type="InterPro" id="IPR039910">
    <property type="entry name" value="D15-like"/>
</dbReference>
<dbReference type="Pfam" id="PF01103">
    <property type="entry name" value="Omp85"/>
    <property type="match status" value="1"/>
</dbReference>
<comment type="subcellular location">
    <subcellularLocation>
        <location evidence="1">Membrane</location>
    </subcellularLocation>
</comment>
<dbReference type="InterPro" id="IPR000184">
    <property type="entry name" value="Bac_surfAg_D15"/>
</dbReference>
<dbReference type="AlphaFoldDB" id="A0AB33JAQ5"/>
<evidence type="ECO:0000256" key="2">
    <source>
        <dbReference type="ARBA" id="ARBA00022692"/>
    </source>
</evidence>
<dbReference type="Gene3D" id="2.40.160.50">
    <property type="entry name" value="membrane protein fhac: a member of the omp85/tpsb transporter family"/>
    <property type="match status" value="1"/>
</dbReference>
<evidence type="ECO:0000313" key="7">
    <source>
        <dbReference type="EMBL" id="BFO75570.1"/>
    </source>
</evidence>